<dbReference type="Gene3D" id="1.10.10.10">
    <property type="entry name" value="Winged helix-like DNA-binding domain superfamily/Winged helix DNA-binding domain"/>
    <property type="match status" value="1"/>
</dbReference>
<accession>A0ABT7DIY5</accession>
<dbReference type="Proteomes" id="UP001232750">
    <property type="component" value="Unassembled WGS sequence"/>
</dbReference>
<dbReference type="InterPro" id="IPR016032">
    <property type="entry name" value="Sig_transdc_resp-reg_C-effctor"/>
</dbReference>
<feature type="transmembrane region" description="Helical" evidence="4">
    <location>
        <begin position="66"/>
        <end position="86"/>
    </location>
</feature>
<keyword evidence="4" id="KW-0812">Transmembrane</keyword>
<dbReference type="RefSeq" id="WP_283830813.1">
    <property type="nucleotide sequence ID" value="NZ_JASJEU010000003.1"/>
</dbReference>
<keyword evidence="1" id="KW-0805">Transcription regulation</keyword>
<evidence type="ECO:0000313" key="6">
    <source>
        <dbReference type="EMBL" id="MDJ1649482.1"/>
    </source>
</evidence>
<dbReference type="PANTHER" id="PTHR44688">
    <property type="entry name" value="DNA-BINDING TRANSCRIPTIONAL ACTIVATOR DEVR_DOSR"/>
    <property type="match status" value="1"/>
</dbReference>
<dbReference type="CDD" id="cd06170">
    <property type="entry name" value="LuxR_C_like"/>
    <property type="match status" value="1"/>
</dbReference>
<dbReference type="EMBL" id="JASJEU010000003">
    <property type="protein sequence ID" value="MDJ1649482.1"/>
    <property type="molecule type" value="Genomic_DNA"/>
</dbReference>
<feature type="transmembrane region" description="Helical" evidence="4">
    <location>
        <begin position="311"/>
        <end position="332"/>
    </location>
</feature>
<dbReference type="SUPFAM" id="SSF46894">
    <property type="entry name" value="C-terminal effector domain of the bipartite response regulators"/>
    <property type="match status" value="1"/>
</dbReference>
<keyword evidence="4" id="KW-1133">Transmembrane helix</keyword>
<evidence type="ECO:0000256" key="1">
    <source>
        <dbReference type="ARBA" id="ARBA00023015"/>
    </source>
</evidence>
<keyword evidence="7" id="KW-1185">Reference proteome</keyword>
<dbReference type="PRINTS" id="PR00038">
    <property type="entry name" value="HTHLUXR"/>
</dbReference>
<feature type="transmembrane region" description="Helical" evidence="4">
    <location>
        <begin position="258"/>
        <end position="276"/>
    </location>
</feature>
<feature type="transmembrane region" description="Helical" evidence="4">
    <location>
        <begin position="34"/>
        <end position="54"/>
    </location>
</feature>
<sequence>MDQALEGKSGGKSGREGATGGSWIAFVTQPSVKYVGFALLLAWHYALWFVPHMFVQTELLDERVTISWLVNLGATVLFLFLIALVLGRKRHLSSYGWIAWVAPALAAAATLVLCLTPFSFQVPGVAYLLSFILGAAEAALWILWGERYACVKAKFTIKHIGTTFGITLLVCVGLALVLPPYVSTVFTALLPLASGALLMLARRDGERSFPPLLPKNASQGALKSMVTVCAISFVASVAAYFLAAIIPWQVLPTQVSSFTIGILCGAVIMLVLAGISRASKDKVNIFKLYPWLLALEIVAFSLFLADEALYFPAFIMALGISSIFEILLIMYFGILTSKGYNSPALAFSFSGGFVRAGIAVGNTLAVAYEHAPDVAFAITPETCLVLVCVLAALLIPLVRQEFSILALTAAPPSKAEIDEICAEVAKEFSLSARELEILGLIARGYATNTISVKLVISPYTVNTHIRHIYDKMQIHKRSELLNYLNMQRSDF</sequence>
<feature type="transmembrane region" description="Helical" evidence="4">
    <location>
        <begin position="156"/>
        <end position="178"/>
    </location>
</feature>
<gene>
    <name evidence="6" type="ORF">QNJ86_01570</name>
</gene>
<feature type="transmembrane region" description="Helical" evidence="4">
    <location>
        <begin position="124"/>
        <end position="144"/>
    </location>
</feature>
<feature type="transmembrane region" description="Helical" evidence="4">
    <location>
        <begin position="222"/>
        <end position="246"/>
    </location>
</feature>
<evidence type="ECO:0000256" key="4">
    <source>
        <dbReference type="SAM" id="Phobius"/>
    </source>
</evidence>
<name>A0ABT7DIY5_9ACTN</name>
<keyword evidence="4" id="KW-0472">Membrane</keyword>
<feature type="transmembrane region" description="Helical" evidence="4">
    <location>
        <begin position="374"/>
        <end position="395"/>
    </location>
</feature>
<comment type="caution">
    <text evidence="6">The sequence shown here is derived from an EMBL/GenBank/DDBJ whole genome shotgun (WGS) entry which is preliminary data.</text>
</comment>
<reference evidence="6 7" key="1">
    <citation type="submission" date="2023-05" db="EMBL/GenBank/DDBJ databases">
        <title>Gordonibacter KGMB12511T sp. nov., isolated from faeces of healthy Korean.</title>
        <authorList>
            <person name="Kim H.S."/>
            <person name="Kim J.-S."/>
            <person name="Suh M.K."/>
            <person name="Eom M.K."/>
            <person name="Do H.E."/>
            <person name="Lee J.-S."/>
        </authorList>
    </citation>
    <scope>NUCLEOTIDE SEQUENCE [LARGE SCALE GENOMIC DNA]</scope>
    <source>
        <strain evidence="6 7">KGMB12511</strain>
    </source>
</reference>
<protein>
    <submittedName>
        <fullName evidence="6">Helix-turn-helix transcriptional regulator</fullName>
    </submittedName>
</protein>
<dbReference type="Pfam" id="PF00196">
    <property type="entry name" value="GerE"/>
    <property type="match status" value="1"/>
</dbReference>
<keyword evidence="3" id="KW-0804">Transcription</keyword>
<evidence type="ECO:0000259" key="5">
    <source>
        <dbReference type="PROSITE" id="PS50043"/>
    </source>
</evidence>
<feature type="transmembrane region" description="Helical" evidence="4">
    <location>
        <begin position="98"/>
        <end position="118"/>
    </location>
</feature>
<feature type="transmembrane region" description="Helical" evidence="4">
    <location>
        <begin position="184"/>
        <end position="201"/>
    </location>
</feature>
<dbReference type="PROSITE" id="PS50043">
    <property type="entry name" value="HTH_LUXR_2"/>
    <property type="match status" value="1"/>
</dbReference>
<dbReference type="PANTHER" id="PTHR44688:SF16">
    <property type="entry name" value="DNA-BINDING TRANSCRIPTIONAL ACTIVATOR DEVR_DOSR"/>
    <property type="match status" value="1"/>
</dbReference>
<feature type="transmembrane region" description="Helical" evidence="4">
    <location>
        <begin position="344"/>
        <end position="368"/>
    </location>
</feature>
<evidence type="ECO:0000256" key="3">
    <source>
        <dbReference type="ARBA" id="ARBA00023163"/>
    </source>
</evidence>
<organism evidence="6 7">
    <name type="scientific">Gordonibacter faecis</name>
    <dbReference type="NCBI Taxonomy" id="3047475"/>
    <lineage>
        <taxon>Bacteria</taxon>
        <taxon>Bacillati</taxon>
        <taxon>Actinomycetota</taxon>
        <taxon>Coriobacteriia</taxon>
        <taxon>Eggerthellales</taxon>
        <taxon>Eggerthellaceae</taxon>
        <taxon>Gordonibacter</taxon>
    </lineage>
</organism>
<keyword evidence="2" id="KW-0238">DNA-binding</keyword>
<evidence type="ECO:0000256" key="2">
    <source>
        <dbReference type="ARBA" id="ARBA00023125"/>
    </source>
</evidence>
<feature type="transmembrane region" description="Helical" evidence="4">
    <location>
        <begin position="288"/>
        <end position="305"/>
    </location>
</feature>
<feature type="domain" description="HTH luxR-type" evidence="5">
    <location>
        <begin position="423"/>
        <end position="488"/>
    </location>
</feature>
<dbReference type="InterPro" id="IPR036388">
    <property type="entry name" value="WH-like_DNA-bd_sf"/>
</dbReference>
<dbReference type="SMART" id="SM00421">
    <property type="entry name" value="HTH_LUXR"/>
    <property type="match status" value="1"/>
</dbReference>
<evidence type="ECO:0000313" key="7">
    <source>
        <dbReference type="Proteomes" id="UP001232750"/>
    </source>
</evidence>
<dbReference type="InterPro" id="IPR000792">
    <property type="entry name" value="Tscrpt_reg_LuxR_C"/>
</dbReference>
<proteinExistence type="predicted"/>
<dbReference type="PROSITE" id="PS00622">
    <property type="entry name" value="HTH_LUXR_1"/>
    <property type="match status" value="1"/>
</dbReference>